<organism evidence="2 3">
    <name type="scientific">Collybia nuda</name>
    <dbReference type="NCBI Taxonomy" id="64659"/>
    <lineage>
        <taxon>Eukaryota</taxon>
        <taxon>Fungi</taxon>
        <taxon>Dikarya</taxon>
        <taxon>Basidiomycota</taxon>
        <taxon>Agaricomycotina</taxon>
        <taxon>Agaricomycetes</taxon>
        <taxon>Agaricomycetidae</taxon>
        <taxon>Agaricales</taxon>
        <taxon>Tricholomatineae</taxon>
        <taxon>Clitocybaceae</taxon>
        <taxon>Collybia</taxon>
    </lineage>
</organism>
<name>A0A9P5YAG6_9AGAR</name>
<proteinExistence type="predicted"/>
<dbReference type="Proteomes" id="UP000807353">
    <property type="component" value="Unassembled WGS sequence"/>
</dbReference>
<dbReference type="EMBL" id="MU150245">
    <property type="protein sequence ID" value="KAF9465694.1"/>
    <property type="molecule type" value="Genomic_DNA"/>
</dbReference>
<keyword evidence="3" id="KW-1185">Reference proteome</keyword>
<evidence type="ECO:0000313" key="2">
    <source>
        <dbReference type="EMBL" id="KAF9465694.1"/>
    </source>
</evidence>
<keyword evidence="1" id="KW-0732">Signal</keyword>
<dbReference type="AlphaFoldDB" id="A0A9P5YAG6"/>
<evidence type="ECO:0000313" key="3">
    <source>
        <dbReference type="Proteomes" id="UP000807353"/>
    </source>
</evidence>
<feature type="signal peptide" evidence="1">
    <location>
        <begin position="1"/>
        <end position="19"/>
    </location>
</feature>
<protein>
    <recommendedName>
        <fullName evidence="4">Fungal calcium binding protein domain-containing protein</fullName>
    </recommendedName>
</protein>
<dbReference type="OrthoDB" id="3056193at2759"/>
<evidence type="ECO:0008006" key="4">
    <source>
        <dbReference type="Google" id="ProtNLM"/>
    </source>
</evidence>
<reference evidence="2" key="1">
    <citation type="submission" date="2020-11" db="EMBL/GenBank/DDBJ databases">
        <authorList>
            <consortium name="DOE Joint Genome Institute"/>
            <person name="Ahrendt S."/>
            <person name="Riley R."/>
            <person name="Andreopoulos W."/>
            <person name="Labutti K."/>
            <person name="Pangilinan J."/>
            <person name="Ruiz-Duenas F.J."/>
            <person name="Barrasa J.M."/>
            <person name="Sanchez-Garcia M."/>
            <person name="Camarero S."/>
            <person name="Miyauchi S."/>
            <person name="Serrano A."/>
            <person name="Linde D."/>
            <person name="Babiker R."/>
            <person name="Drula E."/>
            <person name="Ayuso-Fernandez I."/>
            <person name="Pacheco R."/>
            <person name="Padilla G."/>
            <person name="Ferreira P."/>
            <person name="Barriuso J."/>
            <person name="Kellner H."/>
            <person name="Castanera R."/>
            <person name="Alfaro M."/>
            <person name="Ramirez L."/>
            <person name="Pisabarro A.G."/>
            <person name="Kuo A."/>
            <person name="Tritt A."/>
            <person name="Lipzen A."/>
            <person name="He G."/>
            <person name="Yan M."/>
            <person name="Ng V."/>
            <person name="Cullen D."/>
            <person name="Martin F."/>
            <person name="Rosso M.-N."/>
            <person name="Henrissat B."/>
            <person name="Hibbett D."/>
            <person name="Martinez A.T."/>
            <person name="Grigoriev I.V."/>
        </authorList>
    </citation>
    <scope>NUCLEOTIDE SEQUENCE</scope>
    <source>
        <strain evidence="2">CBS 247.69</strain>
    </source>
</reference>
<dbReference type="Gene3D" id="1.10.1740.120">
    <property type="match status" value="1"/>
</dbReference>
<sequence>MQFTFIFAATLAVASTVFAAPTGHTYIRASCDAVGCFSALAPTVVSCGIAVGSEGVGLLIDGATCLNDALKTVTDFPASCNQCLKQFDVVGKAKAAGSAIKGAAEDAVDGVEDVAGKAGDVIKKIF</sequence>
<feature type="chain" id="PRO_5040465963" description="Fungal calcium binding protein domain-containing protein" evidence="1">
    <location>
        <begin position="20"/>
        <end position="126"/>
    </location>
</feature>
<evidence type="ECO:0000256" key="1">
    <source>
        <dbReference type="SAM" id="SignalP"/>
    </source>
</evidence>
<gene>
    <name evidence="2" type="ORF">BDZ94DRAFT_297068</name>
</gene>
<comment type="caution">
    <text evidence="2">The sequence shown here is derived from an EMBL/GenBank/DDBJ whole genome shotgun (WGS) entry which is preliminary data.</text>
</comment>
<accession>A0A9P5YAG6</accession>